<organism evidence="3 4">
    <name type="scientific">Salinirubellus salinus</name>
    <dbReference type="NCBI Taxonomy" id="1364945"/>
    <lineage>
        <taxon>Archaea</taxon>
        <taxon>Methanobacteriati</taxon>
        <taxon>Methanobacteriota</taxon>
        <taxon>Stenosarchaea group</taxon>
        <taxon>Halobacteria</taxon>
        <taxon>Halobacteriales</taxon>
        <taxon>Natronomonadaceae</taxon>
        <taxon>Salinirubellus</taxon>
    </lineage>
</organism>
<dbReference type="InterPro" id="IPR055775">
    <property type="entry name" value="DUF7351"/>
</dbReference>
<protein>
    <recommendedName>
        <fullName evidence="5">ArsR family transcriptional regulator</fullName>
    </recommendedName>
</protein>
<dbReference type="RefSeq" id="WP_260591854.1">
    <property type="nucleotide sequence ID" value="NZ_CP104003.1"/>
</dbReference>
<evidence type="ECO:0000259" key="2">
    <source>
        <dbReference type="Pfam" id="PF24042"/>
    </source>
</evidence>
<dbReference type="Pfam" id="PF24038">
    <property type="entry name" value="DUF7347"/>
    <property type="match status" value="1"/>
</dbReference>
<evidence type="ECO:0008006" key="5">
    <source>
        <dbReference type="Google" id="ProtNLM"/>
    </source>
</evidence>
<dbReference type="KEGG" id="ssai:N0B31_11940"/>
<feature type="domain" description="DUF7347" evidence="1">
    <location>
        <begin position="12"/>
        <end position="93"/>
    </location>
</feature>
<evidence type="ECO:0000313" key="4">
    <source>
        <dbReference type="Proteomes" id="UP001057580"/>
    </source>
</evidence>
<dbReference type="AlphaFoldDB" id="A0A9E7QZF1"/>
<evidence type="ECO:0000313" key="3">
    <source>
        <dbReference type="EMBL" id="UWM52859.1"/>
    </source>
</evidence>
<evidence type="ECO:0000259" key="1">
    <source>
        <dbReference type="Pfam" id="PF24038"/>
    </source>
</evidence>
<reference evidence="3" key="1">
    <citation type="submission" date="2022-09" db="EMBL/GenBank/DDBJ databases">
        <title>Diverse halophilic archaea isolated from saline environments.</title>
        <authorList>
            <person name="Cui H.-L."/>
        </authorList>
    </citation>
    <scope>NUCLEOTIDE SEQUENCE</scope>
    <source>
        <strain evidence="3">ZS-35-S2</strain>
    </source>
</reference>
<feature type="domain" description="DUF7351" evidence="2">
    <location>
        <begin position="110"/>
        <end position="292"/>
    </location>
</feature>
<dbReference type="EMBL" id="CP104003">
    <property type="protein sequence ID" value="UWM52859.1"/>
    <property type="molecule type" value="Genomic_DNA"/>
</dbReference>
<gene>
    <name evidence="3" type="ORF">N0B31_11940</name>
</gene>
<dbReference type="Pfam" id="PF24042">
    <property type="entry name" value="DUF7351"/>
    <property type="match status" value="1"/>
</dbReference>
<dbReference type="GeneID" id="74943144"/>
<accession>A0A9E7QZF1</accession>
<proteinExistence type="predicted"/>
<name>A0A9E7QZF1_9EURY</name>
<sequence length="298" mass="31964">MSTPEQDALSADEAFALVGHEIRVAILRAVMDAAKESGDPYAPVSFSELRDRVGTRDSGQFNYHLGKLVGPFLDHDEAGYRMRYTTLLVVGAILAGTYTERGDADPVAVDTPCPVCGGLVEATYVAERGEVACTECGEVFCSAAVPPGALEGYDPAEYPEVFLRWTGRLMGEMRSGFCLACTGPVSPRVAVAAPGEEGNARGETPGVVVHYECERCPERAFTSLGAALFDHPAVVAFHWDHGVDTRDPTTLGLAWLYDDHAHVVSEVPLRVECRVELDGETLTLTLDDGLDVLEVTGS</sequence>
<dbReference type="InterPro" id="IPR055771">
    <property type="entry name" value="DUF7347"/>
</dbReference>
<dbReference type="Proteomes" id="UP001057580">
    <property type="component" value="Chromosome"/>
</dbReference>
<keyword evidence="4" id="KW-1185">Reference proteome</keyword>